<feature type="region of interest" description="Disordered" evidence="2">
    <location>
        <begin position="433"/>
        <end position="498"/>
    </location>
</feature>
<feature type="compositionally biased region" description="Basic and acidic residues" evidence="2">
    <location>
        <begin position="565"/>
        <end position="588"/>
    </location>
</feature>
<reference evidence="3" key="1">
    <citation type="journal article" date="2020" name="Nature">
        <title>Giant virus diversity and host interactions through global metagenomics.</title>
        <authorList>
            <person name="Schulz F."/>
            <person name="Roux S."/>
            <person name="Paez-Espino D."/>
            <person name="Jungbluth S."/>
            <person name="Walsh D.A."/>
            <person name="Denef V.J."/>
            <person name="McMahon K.D."/>
            <person name="Konstantinidis K.T."/>
            <person name="Eloe-Fadrosh E.A."/>
            <person name="Kyrpides N.C."/>
            <person name="Woyke T."/>
        </authorList>
    </citation>
    <scope>NUCLEOTIDE SEQUENCE</scope>
    <source>
        <strain evidence="3">GVMAG-S-3300013006-138</strain>
    </source>
</reference>
<evidence type="ECO:0000256" key="1">
    <source>
        <dbReference type="SAM" id="Coils"/>
    </source>
</evidence>
<organism evidence="3">
    <name type="scientific">viral metagenome</name>
    <dbReference type="NCBI Taxonomy" id="1070528"/>
    <lineage>
        <taxon>unclassified sequences</taxon>
        <taxon>metagenomes</taxon>
        <taxon>organismal metagenomes</taxon>
    </lineage>
</organism>
<sequence length="620" mass="69997">MEEGGDIQAKINHLKGVIRKTPAELLQERVYVCVANSCILLTAYKRENGAKGWCSNVYNPSGEPLFTSKEQLVIEEGFTKAPWLLDMLNEELKKKHESSEANRNLIQVGGSGSWMPSLKTMGSQMIKSVDATSFTEEDVGLDAMLEGFIKKIDSVDNFWDQIAYQSPGFLKFMNDHQDMNFMGNRIPVKPILNLLMIVLDSILLSVSLTPLKSTRFTKILNFVVFMEELLTGQWRQMLFTSIGFFSPSGIAFGVIAKYIVNAWMFVSPELRTQLFKDVLKGGKSALLGFLLWASVALPADAVRASTEESLAKIRATVEALDDKMEELQEEGSAALAPYGKKIEFSGIDLTNLRKISFQDIQNLQSLAQWDILVCSKEFQDIMVGIEGNPIFRFIIELLNIPTMDDDKAQKCKTLDFRPIKELVETALTPDVIDSVAKPPKDPFADYTGEAGLSKLKLKEEEEESKAEKEESQMGAEESRPLNEDPTKEENVNEDEGVKEVVPVVAANEDVPLVAANEDVPLVAANEEMRLKEEKLREEEEAEAEAEAEEKKRKLREEEEAEAEAEEKKRKLREEEEAEEKKKKLRENENENPQNGGKRILKLKKSTRYRKATPRRTTRRV</sequence>
<dbReference type="AlphaFoldDB" id="A0A6C0KLH5"/>
<evidence type="ECO:0000256" key="2">
    <source>
        <dbReference type="SAM" id="MobiDB-lite"/>
    </source>
</evidence>
<feature type="coiled-coil region" evidence="1">
    <location>
        <begin position="303"/>
        <end position="330"/>
    </location>
</feature>
<feature type="compositionally biased region" description="Acidic residues" evidence="2">
    <location>
        <begin position="538"/>
        <end position="547"/>
    </location>
</feature>
<feature type="region of interest" description="Disordered" evidence="2">
    <location>
        <begin position="530"/>
        <end position="620"/>
    </location>
</feature>
<keyword evidence="1" id="KW-0175">Coiled coil</keyword>
<name>A0A6C0KLH5_9ZZZZ</name>
<protein>
    <submittedName>
        <fullName evidence="3">Uncharacterized protein</fullName>
    </submittedName>
</protein>
<evidence type="ECO:0000313" key="3">
    <source>
        <dbReference type="EMBL" id="QHU18143.1"/>
    </source>
</evidence>
<feature type="compositionally biased region" description="Basic and acidic residues" evidence="2">
    <location>
        <begin position="465"/>
        <end position="498"/>
    </location>
</feature>
<accession>A0A6C0KLH5</accession>
<dbReference type="EMBL" id="MN740925">
    <property type="protein sequence ID" value="QHU18143.1"/>
    <property type="molecule type" value="Genomic_DNA"/>
</dbReference>
<proteinExistence type="predicted"/>
<feature type="compositionally biased region" description="Basic residues" evidence="2">
    <location>
        <begin position="598"/>
        <end position="620"/>
    </location>
</feature>